<evidence type="ECO:0008006" key="6">
    <source>
        <dbReference type="Google" id="ProtNLM"/>
    </source>
</evidence>
<dbReference type="GO" id="GO:0070478">
    <property type="term" value="P:nuclear-transcribed mRNA catabolic process, 3'-5' exonucleolytic nonsense-mediated decay"/>
    <property type="evidence" value="ECO:0007669"/>
    <property type="project" value="EnsemblFungi"/>
</dbReference>
<dbReference type="STRING" id="931890.G8JQF3"/>
<sequence>MAVTVKQYLKDAKRALVSEDCMAAIEACNSVLNLENDNYFAHVLLGKAYSMQNSLKFSKHHYEQAINKDPGSLLAWKGMFALFKGAVNIQEFSTYDEYFEFCAQYAGMLLAHQESQVELVNSIKAFVKAHKDCRLSYLQNLRPGMPLADELGRHLMNSKDALKELLNAIAENENKEVSKLVSRERLKSNTSDPAYISKINSIAWQIYSKSELNSLYEQLINVTDDDAARRKLEDQWLIYRIKILKSMPKDLKPLFYEDVKKMVDDMVVVEHDSILAWKLHFEWQDSESLNDLDMDLIAKFLKKFPSEPLALILSAWVYSNFSEYDSDKFYLLTSDGKVEQTQANQLTDLDESENLMLEQFGDAIFNQTRPKISEAEIVESLTTNIKNTQQSVLSHRIFCHYFIVLQEYAFVVPYIKSGITLVSHNLRDLGTVLPNCKRDFILCYATAYTYFDAPKHHSTALSLFDKLLEDDPGNSKAKLGKGLIYIERSQWQGAHDLLSDVVYKYPNNYEALSELGWSQLHLGNPDNAIETFNSVLETFKADDVHGFELLSLTHWRAAKALLYKHENEYTSDEIQVKLAYKHLVQSIHITEAFSPGYSLLGYIYDKYFMDPGRAFKCYFKAFELNTSDLNAAKYMVERHCDMLSWQSAADICKRIVEMGDVKPSKLCSWPYRVLGIFYLEKQQEAEAIQWFQSAVRLDSLDTEAWIGLGQAYSVCGRIAASVNVYEKALELNPKHKFARYLLAASLCQMGEFEKGIELLSVLNEEYPLEEIFLVQLSGFLVDYSTDLHNQGYLIKSIGTALKAVRLIEVVVTKLNKKVSSVFVTLSKVLSLFMLTQSQFEKFPLESLLNILEACELKNTSKIDAIDETSLDGLLHQDPIRNVGIVARFLILVGKYAIGTSDYENLPRTVRSSLWYNLGIAELSTYILLKQQKFRTAAVQCFKESIMYQSNAVYSWIGLGIATMNLNYRVCQHCFIKAIALAPKEVSVWYAFALLALKNNDVFVSKKVAHYLHSFAPQNHLTWFILGLISEKDGNMVDSSRFFANSFVISNGGSKTIQLFYAISCLRKRIGNNDDERDIDAKFELSAVAYALDQYLKKSSDDSLGLQCAILTSERLHNFGAVSVLSNRLSDMLEKRYEETKDEAELFNFALLKSQLARSQLAVSNYDSAIECANLALGLLEDKDSPSAIKAILSNHVVLGISHCFKGAFDDALGHFQELLSAFGDSHELVLLVSRMLYGFGQPEIIDIALRELHEYTATHGSNILIILTIAALTLFENKMPELSSILTKLESLPLNSLIYDRYKDIPLLIEEINKKLGNNRTANLIRQRSVYFTPNNLEVWKGLNNKINYRIAALGQNSVTAEYMSSACVNLGNLSKIQFGLFLCPWNKVGVISLSSCF</sequence>
<evidence type="ECO:0000256" key="1">
    <source>
        <dbReference type="ARBA" id="ARBA00022737"/>
    </source>
</evidence>
<dbReference type="FunCoup" id="G8JQF3">
    <property type="interactions" value="509"/>
</dbReference>
<dbReference type="OMA" id="CQWELDP"/>
<dbReference type="RefSeq" id="XP_003645333.1">
    <property type="nucleotide sequence ID" value="XM_003645285.1"/>
</dbReference>
<feature type="repeat" description="TPR" evidence="3">
    <location>
        <begin position="668"/>
        <end position="701"/>
    </location>
</feature>
<dbReference type="PANTHER" id="PTHR15704:SF7">
    <property type="entry name" value="SUPERKILLER COMPLEX PROTEIN 3"/>
    <property type="match status" value="1"/>
</dbReference>
<dbReference type="PANTHER" id="PTHR15704">
    <property type="entry name" value="SUPERKILLER 3 PROTEIN-RELATED"/>
    <property type="match status" value="1"/>
</dbReference>
<dbReference type="PROSITE" id="PS50293">
    <property type="entry name" value="TPR_REGION"/>
    <property type="match status" value="1"/>
</dbReference>
<keyword evidence="1" id="KW-0677">Repeat</keyword>
<organism evidence="4 5">
    <name type="scientific">Eremothecium cymbalariae (strain CBS 270.75 / DBVPG 7215 / KCTC 17166 / NRRL Y-17582)</name>
    <name type="common">Yeast</name>
    <dbReference type="NCBI Taxonomy" id="931890"/>
    <lineage>
        <taxon>Eukaryota</taxon>
        <taxon>Fungi</taxon>
        <taxon>Dikarya</taxon>
        <taxon>Ascomycota</taxon>
        <taxon>Saccharomycotina</taxon>
        <taxon>Saccharomycetes</taxon>
        <taxon>Saccharomycetales</taxon>
        <taxon>Saccharomycetaceae</taxon>
        <taxon>Eremothecium</taxon>
    </lineage>
</organism>
<dbReference type="OrthoDB" id="421075at2759"/>
<dbReference type="InterPro" id="IPR039226">
    <property type="entry name" value="Ski3/TTC37"/>
</dbReference>
<evidence type="ECO:0000256" key="3">
    <source>
        <dbReference type="PROSITE-ProRule" id="PRU00339"/>
    </source>
</evidence>
<dbReference type="PROSITE" id="PS50005">
    <property type="entry name" value="TPR"/>
    <property type="match status" value="2"/>
</dbReference>
<dbReference type="GeneID" id="11472051"/>
<dbReference type="KEGG" id="erc:Ecym_2820"/>
<accession>G8JQF3</accession>
<dbReference type="Pfam" id="PF14559">
    <property type="entry name" value="TPR_19"/>
    <property type="match status" value="1"/>
</dbReference>
<dbReference type="HOGENOM" id="CLU_001688_0_0_1"/>
<dbReference type="InterPro" id="IPR011990">
    <property type="entry name" value="TPR-like_helical_dom_sf"/>
</dbReference>
<evidence type="ECO:0000313" key="4">
    <source>
        <dbReference type="EMBL" id="AET38516.1"/>
    </source>
</evidence>
<feature type="repeat" description="TPR" evidence="3">
    <location>
        <begin position="702"/>
        <end position="735"/>
    </location>
</feature>
<evidence type="ECO:0000313" key="5">
    <source>
        <dbReference type="Proteomes" id="UP000006790"/>
    </source>
</evidence>
<dbReference type="Pfam" id="PF13432">
    <property type="entry name" value="TPR_16"/>
    <property type="match status" value="1"/>
</dbReference>
<keyword evidence="5" id="KW-1185">Reference proteome</keyword>
<evidence type="ECO:0000256" key="2">
    <source>
        <dbReference type="ARBA" id="ARBA00022803"/>
    </source>
</evidence>
<dbReference type="SMART" id="SM00028">
    <property type="entry name" value="TPR"/>
    <property type="match status" value="7"/>
</dbReference>
<reference evidence="5" key="1">
    <citation type="journal article" date="2012" name="G3 (Bethesda)">
        <title>Pichia sorbitophila, an interspecies yeast hybrid reveals early steps of genome resolution following polyploidization.</title>
        <authorList>
            <person name="Leh Louis V."/>
            <person name="Despons L."/>
            <person name="Friedrich A."/>
            <person name="Martin T."/>
            <person name="Durrens P."/>
            <person name="Casaregola S."/>
            <person name="Neuveglise C."/>
            <person name="Fairhead C."/>
            <person name="Marck C."/>
            <person name="Cruz J.A."/>
            <person name="Straub M.L."/>
            <person name="Kugler V."/>
            <person name="Sacerdot C."/>
            <person name="Uzunov Z."/>
            <person name="Thierry A."/>
            <person name="Weiss S."/>
            <person name="Bleykasten C."/>
            <person name="De Montigny J."/>
            <person name="Jacques N."/>
            <person name="Jung P."/>
            <person name="Lemaire M."/>
            <person name="Mallet S."/>
            <person name="Morel G."/>
            <person name="Richard G.F."/>
            <person name="Sarkar A."/>
            <person name="Savel G."/>
            <person name="Schacherer J."/>
            <person name="Seret M.L."/>
            <person name="Talla E."/>
            <person name="Samson G."/>
            <person name="Jubin C."/>
            <person name="Poulain J."/>
            <person name="Vacherie B."/>
            <person name="Barbe V."/>
            <person name="Pelletier E."/>
            <person name="Sherman D.J."/>
            <person name="Westhof E."/>
            <person name="Weissenbach J."/>
            <person name="Baret P.V."/>
            <person name="Wincker P."/>
            <person name="Gaillardin C."/>
            <person name="Dujon B."/>
            <person name="Souciet J.L."/>
        </authorList>
    </citation>
    <scope>NUCLEOTIDE SEQUENCE [LARGE SCALE GENOMIC DNA]</scope>
    <source>
        <strain evidence="5">CBS 270.75 / DBVPG 7215 / KCTC 17166 / NRRL Y-17582</strain>
    </source>
</reference>
<dbReference type="eggNOG" id="KOG1127">
    <property type="taxonomic scope" value="Eukaryota"/>
</dbReference>
<dbReference type="EMBL" id="CP002498">
    <property type="protein sequence ID" value="AET38516.1"/>
    <property type="molecule type" value="Genomic_DNA"/>
</dbReference>
<dbReference type="GO" id="GO:0055087">
    <property type="term" value="C:Ski complex"/>
    <property type="evidence" value="ECO:0007669"/>
    <property type="project" value="EnsemblFungi"/>
</dbReference>
<dbReference type="Gene3D" id="1.25.40.10">
    <property type="entry name" value="Tetratricopeptide repeat domain"/>
    <property type="match status" value="3"/>
</dbReference>
<gene>
    <name evidence="4" type="ordered locus">Ecym_2820</name>
</gene>
<dbReference type="InParanoid" id="G8JQF3"/>
<dbReference type="GO" id="GO:0070481">
    <property type="term" value="P:nuclear-transcribed mRNA catabolic process, non-stop decay"/>
    <property type="evidence" value="ECO:0007669"/>
    <property type="project" value="EnsemblFungi"/>
</dbReference>
<dbReference type="InterPro" id="IPR040962">
    <property type="entry name" value="TPR_22"/>
</dbReference>
<dbReference type="Proteomes" id="UP000006790">
    <property type="component" value="Chromosome 2"/>
</dbReference>
<dbReference type="Pfam" id="PF18833">
    <property type="entry name" value="TPR_22"/>
    <property type="match status" value="1"/>
</dbReference>
<keyword evidence="2 3" id="KW-0802">TPR repeat</keyword>
<dbReference type="SUPFAM" id="SSF48452">
    <property type="entry name" value="TPR-like"/>
    <property type="match status" value="4"/>
</dbReference>
<name>G8JQF3_ERECY</name>
<protein>
    <recommendedName>
        <fullName evidence="6">Superkiller protein 3</fullName>
    </recommendedName>
</protein>
<dbReference type="InterPro" id="IPR019734">
    <property type="entry name" value="TPR_rpt"/>
</dbReference>
<proteinExistence type="predicted"/>